<proteinExistence type="predicted"/>
<dbReference type="Proteomes" id="UP000275941">
    <property type="component" value="Unassembled WGS sequence"/>
</dbReference>
<accession>A0A3N3ZFR1</accession>
<dbReference type="GO" id="GO:0005737">
    <property type="term" value="C:cytoplasm"/>
    <property type="evidence" value="ECO:0007669"/>
    <property type="project" value="InterPro"/>
</dbReference>
<name>A0A3N3ZFR1_ENTFL</name>
<dbReference type="Pfam" id="PF05336">
    <property type="entry name" value="rhaM"/>
    <property type="match status" value="1"/>
</dbReference>
<comment type="caution">
    <text evidence="6">The sequence shown here is derived from an EMBL/GenBank/DDBJ whole genome shotgun (WGS) entry which is preliminary data.</text>
</comment>
<reference evidence="6 7" key="1">
    <citation type="submission" date="2018-10" db="EMBL/GenBank/DDBJ databases">
        <title>Genotypes and phenotypes of Enterococci isolated from broiler chickens.</title>
        <authorList>
            <person name="Muhammad A.R."/>
            <person name="Diarra M.S."/>
        </authorList>
    </citation>
    <scope>NUCLEOTIDE SEQUENCE [LARGE SCALE GENOMIC DNA]</scope>
    <source>
        <strain evidence="6 7">P7 C A21</strain>
    </source>
</reference>
<dbReference type="Gene3D" id="3.30.70.100">
    <property type="match status" value="1"/>
</dbReference>
<dbReference type="PANTHER" id="PTHR34389:SF2">
    <property type="entry name" value="L-RHAMNOSE MUTAROTASE"/>
    <property type="match status" value="1"/>
</dbReference>
<keyword evidence="3" id="KW-0119">Carbohydrate metabolism</keyword>
<sequence length="103" mass="12474">MIKKAFCMQVYPDQHAEYPRRHEKLWPEMRQMLKEHGVIKYQIFLNTETSTLFGYLEIEDEARWEQIALTPINQKWGNYMEDIMETNPDCSPMTTELRKVFEL</sequence>
<dbReference type="GO" id="GO:0019301">
    <property type="term" value="P:rhamnose catabolic process"/>
    <property type="evidence" value="ECO:0007669"/>
    <property type="project" value="UniProtKB-UniRule"/>
</dbReference>
<evidence type="ECO:0000313" key="6">
    <source>
        <dbReference type="EMBL" id="ROY53547.1"/>
    </source>
</evidence>
<evidence type="ECO:0000313" key="7">
    <source>
        <dbReference type="Proteomes" id="UP000275941"/>
    </source>
</evidence>
<protein>
    <recommendedName>
        <fullName evidence="5">L-rhamnose mutarotase</fullName>
        <ecNumber evidence="5">5.1.3.32</ecNumber>
    </recommendedName>
</protein>
<organism evidence="6 7">
    <name type="scientific">Enterococcus faecalis</name>
    <name type="common">Streptococcus faecalis</name>
    <dbReference type="NCBI Taxonomy" id="1351"/>
    <lineage>
        <taxon>Bacteria</taxon>
        <taxon>Bacillati</taxon>
        <taxon>Bacillota</taxon>
        <taxon>Bacilli</taxon>
        <taxon>Lactobacillales</taxon>
        <taxon>Enterococcaceae</taxon>
        <taxon>Enterococcus</taxon>
    </lineage>
</organism>
<dbReference type="EC" id="5.1.3.32" evidence="5"/>
<keyword evidence="1" id="KW-0963">Cytoplasm</keyword>
<dbReference type="EMBL" id="RKOR01000003">
    <property type="protein sequence ID" value="ROY53547.1"/>
    <property type="molecule type" value="Genomic_DNA"/>
</dbReference>
<evidence type="ECO:0000256" key="4">
    <source>
        <dbReference type="ARBA" id="ARBA00023308"/>
    </source>
</evidence>
<evidence type="ECO:0000256" key="5">
    <source>
        <dbReference type="NCBIfam" id="TIGR02625"/>
    </source>
</evidence>
<evidence type="ECO:0000256" key="1">
    <source>
        <dbReference type="ARBA" id="ARBA00022490"/>
    </source>
</evidence>
<dbReference type="SUPFAM" id="SSF54909">
    <property type="entry name" value="Dimeric alpha+beta barrel"/>
    <property type="match status" value="1"/>
</dbReference>
<keyword evidence="4" id="KW-0684">Rhamnose metabolism</keyword>
<gene>
    <name evidence="6" type="primary">rhaM</name>
    <name evidence="6" type="ORF">EGW70_02040</name>
</gene>
<dbReference type="InterPro" id="IPR013448">
    <property type="entry name" value="L-rhamnose_mutarotase"/>
</dbReference>
<dbReference type="GO" id="GO:0062192">
    <property type="term" value="F:L-rhamnose mutarotase activity"/>
    <property type="evidence" value="ECO:0007669"/>
    <property type="project" value="UniProtKB-UniRule"/>
</dbReference>
<dbReference type="OrthoDB" id="9799608at2"/>
<dbReference type="PANTHER" id="PTHR34389">
    <property type="entry name" value="L-RHAMNOSE MUTAROTASE"/>
    <property type="match status" value="1"/>
</dbReference>
<dbReference type="NCBIfam" id="TIGR02625">
    <property type="entry name" value="YiiL_rotase"/>
    <property type="match status" value="1"/>
</dbReference>
<evidence type="ECO:0000256" key="3">
    <source>
        <dbReference type="ARBA" id="ARBA00023277"/>
    </source>
</evidence>
<evidence type="ECO:0000256" key="2">
    <source>
        <dbReference type="ARBA" id="ARBA00023235"/>
    </source>
</evidence>
<dbReference type="AlphaFoldDB" id="A0A3N3ZFR1"/>
<keyword evidence="2 6" id="KW-0413">Isomerase</keyword>
<dbReference type="InterPro" id="IPR008000">
    <property type="entry name" value="Rham/fucose_mutarotase"/>
</dbReference>
<dbReference type="InterPro" id="IPR011008">
    <property type="entry name" value="Dimeric_a/b-barrel"/>
</dbReference>